<evidence type="ECO:0000256" key="1">
    <source>
        <dbReference type="ARBA" id="ARBA00022786"/>
    </source>
</evidence>
<dbReference type="GO" id="GO:0016579">
    <property type="term" value="P:protein deubiquitination"/>
    <property type="evidence" value="ECO:0007669"/>
    <property type="project" value="InterPro"/>
</dbReference>
<feature type="region of interest" description="Disordered" evidence="3">
    <location>
        <begin position="590"/>
        <end position="614"/>
    </location>
</feature>
<feature type="compositionally biased region" description="Polar residues" evidence="3">
    <location>
        <begin position="1650"/>
        <end position="1663"/>
    </location>
</feature>
<evidence type="ECO:0000313" key="5">
    <source>
        <dbReference type="Proteomes" id="UP000085678"/>
    </source>
</evidence>
<feature type="region of interest" description="Disordered" evidence="3">
    <location>
        <begin position="1650"/>
        <end position="1678"/>
    </location>
</feature>
<feature type="compositionally biased region" description="Low complexity" evidence="3">
    <location>
        <begin position="1317"/>
        <end position="1360"/>
    </location>
</feature>
<dbReference type="CDD" id="cd02257">
    <property type="entry name" value="Peptidase_C19"/>
    <property type="match status" value="1"/>
</dbReference>
<feature type="region of interest" description="Disordered" evidence="3">
    <location>
        <begin position="1178"/>
        <end position="1219"/>
    </location>
</feature>
<feature type="compositionally biased region" description="Polar residues" evidence="3">
    <location>
        <begin position="1196"/>
        <end position="1216"/>
    </location>
</feature>
<feature type="region of interest" description="Disordered" evidence="3">
    <location>
        <begin position="713"/>
        <end position="736"/>
    </location>
</feature>
<evidence type="ECO:0000313" key="6">
    <source>
        <dbReference type="RefSeq" id="XP_013386627.1"/>
    </source>
</evidence>
<dbReference type="PANTHER" id="PTHR22975:SF9">
    <property type="entry name" value="ECHINUS SPLICE FORM 3"/>
    <property type="match status" value="1"/>
</dbReference>
<feature type="compositionally biased region" description="Polar residues" evidence="3">
    <location>
        <begin position="1296"/>
        <end position="1316"/>
    </location>
</feature>
<keyword evidence="5" id="KW-1185">Reference proteome</keyword>
<feature type="compositionally biased region" description="Polar residues" evidence="3">
    <location>
        <begin position="438"/>
        <end position="450"/>
    </location>
</feature>
<keyword evidence="1" id="KW-0833">Ubl conjugation pathway</keyword>
<proteinExistence type="predicted"/>
<dbReference type="SUPFAM" id="SSF54001">
    <property type="entry name" value="Cysteine proteinases"/>
    <property type="match status" value="1"/>
</dbReference>
<sequence>MAKVIFTQFQYSDQSALPPDALRKALAQNFSNEQRFQLGHMDDAAECFENILTRIHRHIAQDENEDMCNAQHCITHQKFAMTVVEQVVCNKCGATSEPHPFSQMVHYVSTSALAWHTQRMVKDGLPAEDVHRAFSLLLRNASSEGDMRSCPSDCGERIPIRKNLINCPDVVSIGLIWDSDRPDSDHITQVNRCIGKNIVLYHLFHLADTRASTLELRGVVCYYGKHYSTFFFTKKGIWIYFDDATVREIGPDWSRVVDKMCRGRYQPLLLLYTNPNATAIDTDTALQKTTMVPGHEPFNWPGSPGNPANTGNQGPASVDSRNSTQSHSRPAPRAGQYRRTREMPPSATLRRAVTPNPESQQQREEFTVEPRRAVTPTPEWHAYDSDEDSANKKQLAVDHRRQSSYLIAVTGLPEDEKTDTKGHNAQTDLINKVAPPMVQNSGDVPNSNSGADEVDNWTLSTQGQYRRPNAPQLSPNSTSAFSAPIFSKQGPQKRDSGKKGRPKLGADIIRYQSNSDTSPSPNGLQTDGFEFGQSGSKPGSEYIAGFDFSRDMEDQIKMEPLPEHIVVNPNPYPHTVKRAVSVDERLGGDITSDKPQQQVAAAHKKRPHSARSGRTKELLDQGYGSLPRKSTRHQTISNPYYPQEYLNQNQIHEMLHGKGVEGTTEPLPKKTMSRYNSESRIDAKYTAKGEDVSDNNYISRRAVESILNKQKIIRQNSSSSASSGVPTPVLPRKDLAGEGERDGFCLPLNKPALKVDIPDNVSRDSGYSGDRASSASSTSADSPLLDPRHTNGAFFGRTHGPMLGGKSSHGGQYDGKSSSESLNSNQGNNGNIQQFKTDRNLTQIPENIATFQAPKATAFFKEKLRESSKQGSKPESTEINVTKKGPMRIQKEYEGDEPDGAETFEKLCLKAEELENESFEKERRGDLHMSMWLCTQATAYFKKAMNAPGASQHSMVHAQKKHSTCVLRSRSLHRRIMSRQTSAQSTCSEVSSEDHISISSLSTTDTDTKDLDSPPVRDELQMQSREIPRQTSAPDLQSTRHRGDGGHRHRSEGMHRSHSVHGRMAAPPIDSNIAQQPRKPLPSYQEVMFRRSTSVSEAQHRGQSEIPHSKSSDGVSNSAVNDAERGIQLYGTLPKKSKQKAGPVAASAAPVGEQGRGANREAEIYQDYLSKQKVVQSQQQQQQLVPPPGDQFDRISITSSQTVPTSLGPTTQSQSKMTKEEIRRLLQQNMIEKQRSRSSDGQGMHSRQSSTLSTHSNLSDVSSSKYSISLSHSQQPQHPMGPPSQTQGKQLIPPVATQQMQYPQSIQHQQPPVNNKRQQQQSRHPQVQPSVSQPQSRQQQSVVPPQPSSSTHPPQQQSTRIPRHAPEKIYAVPNSRPVIPNHNPLQQGPTQGVKVPQGQHPQGVPQGPSQHPHQGSKLDFKESHYAVPRVQPDANSTTGQIKKINGPTRPSGQVMMNGPTNSSGQIPSGLEMSNGPVINGQGIPSKLRQLEQQNLQLFQSQQQWQAANTKPAPVKPAGKKVPPPPPVRKDSVLSSPKPVQNTQNKVLGAQTKEQKVDAKATNGSKNMLAPSVDDLPLPPYPETNVTSGPKQNGLHTRDDSYIFVEKPLEIKHSRQRSDPSSLQNGLLDLDQLGVKDLATKFETLNTGLVDASKTSNSTSNKGPSQRRRSTGSRAQRKKSVTFSENIILIGDPDESEESYDKFMHVLHQTLQRREANSRGAPVNGGIEDAMENCDEDDFDDDSVDSFEMIDAPADNALVCNLCNMRQVVEGQTYCHHCSYYMAQFQPKT</sequence>
<feature type="compositionally biased region" description="Polar residues" evidence="3">
    <location>
        <begin position="306"/>
        <end position="328"/>
    </location>
</feature>
<dbReference type="Gene3D" id="3.90.70.10">
    <property type="entry name" value="Cysteine proteinases"/>
    <property type="match status" value="1"/>
</dbReference>
<keyword evidence="2" id="KW-0378">Hydrolase</keyword>
<feature type="region of interest" description="Disordered" evidence="3">
    <location>
        <begin position="977"/>
        <end position="1077"/>
    </location>
</feature>
<evidence type="ECO:0000256" key="3">
    <source>
        <dbReference type="SAM" id="MobiDB-lite"/>
    </source>
</evidence>
<feature type="region of interest" description="Disordered" evidence="3">
    <location>
        <begin position="1091"/>
        <end position="1118"/>
    </location>
</feature>
<feature type="compositionally biased region" description="Low complexity" evidence="3">
    <location>
        <begin position="815"/>
        <end position="833"/>
    </location>
</feature>
<dbReference type="InterPro" id="IPR038765">
    <property type="entry name" value="Papain-like_cys_pep_sf"/>
</dbReference>
<dbReference type="GO" id="GO:0004843">
    <property type="term" value="F:cysteine-type deubiquitinase activity"/>
    <property type="evidence" value="ECO:0007669"/>
    <property type="project" value="InterPro"/>
</dbReference>
<feature type="compositionally biased region" description="Basic and acidic residues" evidence="3">
    <location>
        <begin position="1041"/>
        <end position="1055"/>
    </location>
</feature>
<dbReference type="RefSeq" id="XP_013386627.1">
    <property type="nucleotide sequence ID" value="XM_013531173.2"/>
</dbReference>
<feature type="compositionally biased region" description="Low complexity" evidence="3">
    <location>
        <begin position="1259"/>
        <end position="1273"/>
    </location>
</feature>
<accession>A0A1S3HKT0</accession>
<feature type="compositionally biased region" description="Basic residues" evidence="3">
    <location>
        <begin position="1664"/>
        <end position="1678"/>
    </location>
</feature>
<feature type="region of interest" description="Disordered" evidence="3">
    <location>
        <begin position="1429"/>
        <end position="1475"/>
    </location>
</feature>
<feature type="region of interest" description="Disordered" evidence="3">
    <location>
        <begin position="1133"/>
        <end position="1158"/>
    </location>
</feature>
<feature type="compositionally biased region" description="Basic residues" evidence="3">
    <location>
        <begin position="602"/>
        <end position="613"/>
    </location>
</feature>
<feature type="region of interest" description="Disordered" evidence="3">
    <location>
        <begin position="1231"/>
        <end position="1416"/>
    </location>
</feature>
<feature type="compositionally biased region" description="Low complexity" evidence="3">
    <location>
        <begin position="1391"/>
        <end position="1415"/>
    </location>
</feature>
<dbReference type="OrthoDB" id="205782at2759"/>
<feature type="region of interest" description="Disordered" evidence="3">
    <location>
        <begin position="435"/>
        <end position="537"/>
    </location>
</feature>
<evidence type="ECO:0000259" key="4">
    <source>
        <dbReference type="PROSITE" id="PS50235"/>
    </source>
</evidence>
<feature type="compositionally biased region" description="Low complexity" evidence="3">
    <location>
        <begin position="1141"/>
        <end position="1152"/>
    </location>
</feature>
<feature type="region of interest" description="Disordered" evidence="3">
    <location>
        <begin position="756"/>
        <end position="833"/>
    </location>
</feature>
<dbReference type="Pfam" id="PF00443">
    <property type="entry name" value="UCH"/>
    <property type="match status" value="1"/>
</dbReference>
<gene>
    <name evidence="6" type="primary">LOC106156068</name>
</gene>
<dbReference type="InterPro" id="IPR052398">
    <property type="entry name" value="Ubiquitin_hydrolase_53/54"/>
</dbReference>
<feature type="compositionally biased region" description="Basic and acidic residues" evidence="3">
    <location>
        <begin position="361"/>
        <end position="372"/>
    </location>
</feature>
<feature type="compositionally biased region" description="Basic and acidic residues" evidence="3">
    <location>
        <begin position="381"/>
        <end position="397"/>
    </location>
</feature>
<feature type="domain" description="USP" evidence="4">
    <location>
        <begin position="1"/>
        <end position="275"/>
    </location>
</feature>
<dbReference type="InterPro" id="IPR028889">
    <property type="entry name" value="USP"/>
</dbReference>
<feature type="compositionally biased region" description="Polar residues" evidence="3">
    <location>
        <begin position="1021"/>
        <end position="1037"/>
    </location>
</feature>
<protein>
    <submittedName>
        <fullName evidence="6">Uncharacterized protein LOC106156068 isoform X2</fullName>
    </submittedName>
</protein>
<name>A0A1S3HKT0_LINAN</name>
<reference evidence="6" key="1">
    <citation type="submission" date="2025-08" db="UniProtKB">
        <authorList>
            <consortium name="RefSeq"/>
        </authorList>
    </citation>
    <scope>IDENTIFICATION</scope>
    <source>
        <tissue evidence="6">Gonads</tissue>
    </source>
</reference>
<dbReference type="GeneID" id="106156068"/>
<feature type="compositionally biased region" description="Low complexity" evidence="3">
    <location>
        <begin position="763"/>
        <end position="782"/>
    </location>
</feature>
<feature type="region of interest" description="Disordered" evidence="3">
    <location>
        <begin position="291"/>
        <end position="397"/>
    </location>
</feature>
<feature type="region of interest" description="Disordered" evidence="3">
    <location>
        <begin position="1500"/>
        <end position="1577"/>
    </location>
</feature>
<feature type="compositionally biased region" description="Low complexity" evidence="3">
    <location>
        <begin position="1500"/>
        <end position="1520"/>
    </location>
</feature>
<evidence type="ECO:0000256" key="2">
    <source>
        <dbReference type="ARBA" id="ARBA00022801"/>
    </source>
</evidence>
<dbReference type="InterPro" id="IPR001394">
    <property type="entry name" value="Peptidase_C19_UCH"/>
</dbReference>
<feature type="compositionally biased region" description="Polar residues" evidence="3">
    <location>
        <begin position="1532"/>
        <end position="1545"/>
    </location>
</feature>
<organism evidence="5 6">
    <name type="scientific">Lingula anatina</name>
    <name type="common">Brachiopod</name>
    <name type="synonym">Lingula unguis</name>
    <dbReference type="NCBI Taxonomy" id="7574"/>
    <lineage>
        <taxon>Eukaryota</taxon>
        <taxon>Metazoa</taxon>
        <taxon>Spiralia</taxon>
        <taxon>Lophotrochozoa</taxon>
        <taxon>Brachiopoda</taxon>
        <taxon>Linguliformea</taxon>
        <taxon>Lingulata</taxon>
        <taxon>Lingulida</taxon>
        <taxon>Linguloidea</taxon>
        <taxon>Lingulidae</taxon>
        <taxon>Lingula</taxon>
    </lineage>
</organism>
<feature type="compositionally biased region" description="Polar residues" evidence="3">
    <location>
        <begin position="471"/>
        <end position="481"/>
    </location>
</feature>
<feature type="compositionally biased region" description="Polar residues" evidence="3">
    <location>
        <begin position="511"/>
        <end position="525"/>
    </location>
</feature>
<dbReference type="PROSITE" id="PS50235">
    <property type="entry name" value="USP_3"/>
    <property type="match status" value="1"/>
</dbReference>
<dbReference type="Proteomes" id="UP000085678">
    <property type="component" value="Unplaced"/>
</dbReference>
<dbReference type="PANTHER" id="PTHR22975">
    <property type="entry name" value="UBIQUITIN SPECIFIC PROTEINASE"/>
    <property type="match status" value="1"/>
</dbReference>
<feature type="compositionally biased region" description="Polar residues" evidence="3">
    <location>
        <begin position="978"/>
        <end position="987"/>
    </location>
</feature>
<feature type="compositionally biased region" description="Basic and acidic residues" evidence="3">
    <location>
        <begin position="1098"/>
        <end position="1111"/>
    </location>
</feature>
<feature type="compositionally biased region" description="Basic and acidic residues" evidence="3">
    <location>
        <begin position="1006"/>
        <end position="1020"/>
    </location>
</feature>
<feature type="compositionally biased region" description="Polar residues" evidence="3">
    <location>
        <begin position="1239"/>
        <end position="1258"/>
    </location>
</feature>